<reference evidence="4" key="1">
    <citation type="journal article" date="2014" name="Front. Microbiol.">
        <title>High frequency of phylogenetically diverse reductive dehalogenase-homologous genes in deep subseafloor sedimentary metagenomes.</title>
        <authorList>
            <person name="Kawai M."/>
            <person name="Futagami T."/>
            <person name="Toyoda A."/>
            <person name="Takaki Y."/>
            <person name="Nishi S."/>
            <person name="Hori S."/>
            <person name="Arai W."/>
            <person name="Tsubouchi T."/>
            <person name="Morono Y."/>
            <person name="Uchiyama I."/>
            <person name="Ito T."/>
            <person name="Fujiyama A."/>
            <person name="Inagaki F."/>
            <person name="Takami H."/>
        </authorList>
    </citation>
    <scope>NUCLEOTIDE SEQUENCE</scope>
    <source>
        <strain evidence="4">Expedition CK06-06</strain>
    </source>
</reference>
<evidence type="ECO:0000313" key="4">
    <source>
        <dbReference type="EMBL" id="GAI76612.1"/>
    </source>
</evidence>
<evidence type="ECO:0008006" key="5">
    <source>
        <dbReference type="Google" id="ProtNLM"/>
    </source>
</evidence>
<dbReference type="InterPro" id="IPR038601">
    <property type="entry name" value="MttB-like_sf"/>
</dbReference>
<feature type="non-terminal residue" evidence="4">
    <location>
        <position position="1"/>
    </location>
</feature>
<dbReference type="GO" id="GO:0032259">
    <property type="term" value="P:methylation"/>
    <property type="evidence" value="ECO:0007669"/>
    <property type="project" value="UniProtKB-KW"/>
</dbReference>
<dbReference type="AlphaFoldDB" id="X1R796"/>
<feature type="non-terminal residue" evidence="4">
    <location>
        <position position="276"/>
    </location>
</feature>
<organism evidence="4">
    <name type="scientific">marine sediment metagenome</name>
    <dbReference type="NCBI Taxonomy" id="412755"/>
    <lineage>
        <taxon>unclassified sequences</taxon>
        <taxon>metagenomes</taxon>
        <taxon>ecological metagenomes</taxon>
    </lineage>
</organism>
<evidence type="ECO:0000256" key="1">
    <source>
        <dbReference type="ARBA" id="ARBA00007137"/>
    </source>
</evidence>
<dbReference type="GO" id="GO:0015948">
    <property type="term" value="P:methanogenesis"/>
    <property type="evidence" value="ECO:0007669"/>
    <property type="project" value="InterPro"/>
</dbReference>
<name>X1R796_9ZZZZ</name>
<protein>
    <recommendedName>
        <fullName evidence="5">Trimethylamine methyltransferase</fullName>
    </recommendedName>
</protein>
<dbReference type="Pfam" id="PF06253">
    <property type="entry name" value="MTTB"/>
    <property type="match status" value="1"/>
</dbReference>
<accession>X1R796</accession>
<keyword evidence="2" id="KW-0489">Methyltransferase</keyword>
<evidence type="ECO:0000256" key="3">
    <source>
        <dbReference type="ARBA" id="ARBA00022679"/>
    </source>
</evidence>
<dbReference type="GO" id="GO:0008168">
    <property type="term" value="F:methyltransferase activity"/>
    <property type="evidence" value="ECO:0007669"/>
    <property type="project" value="UniProtKB-KW"/>
</dbReference>
<proteinExistence type="inferred from homology"/>
<gene>
    <name evidence="4" type="ORF">S12H4_20595</name>
</gene>
<dbReference type="InterPro" id="IPR010426">
    <property type="entry name" value="MTTB_MeTrfase"/>
</dbReference>
<keyword evidence="3" id="KW-0808">Transferase</keyword>
<dbReference type="Gene3D" id="3.20.20.480">
    <property type="entry name" value="Trimethylamine methyltransferase-like"/>
    <property type="match status" value="1"/>
</dbReference>
<evidence type="ECO:0000256" key="2">
    <source>
        <dbReference type="ARBA" id="ARBA00022603"/>
    </source>
</evidence>
<comment type="caution">
    <text evidence="4">The sequence shown here is derived from an EMBL/GenBank/DDBJ whole genome shotgun (WGS) entry which is preliminary data.</text>
</comment>
<dbReference type="EMBL" id="BARW01010465">
    <property type="protein sequence ID" value="GAI76612.1"/>
    <property type="molecule type" value="Genomic_DNA"/>
</dbReference>
<comment type="similarity">
    <text evidence="1">Belongs to the trimethylamine methyltransferase family.</text>
</comment>
<sequence>QVIHGTSLDILKNIGVKITNKEILERLDGAGACIDKKSQTVKLPGQLVLDSIERSGKKHILYGRDRNKKAEFGYDMFNFNGSSGQYQIVDQKTLKRRNPTVDDLKKAIAIGDSMDNINMVGAMVVPSDVPFEISDIIPFYHLLTLTDKPFTGWVFSGSSAKIIIEMMEIMAGGREELKSYPFYEVFIEPVSPLTFRDESLEILLEFAEKGLPVGFSPMVQVGATGPCSIAGTLALENAEILSGITIAQLINPGLPVSYGGIPHIFDMKAQMISFGS</sequence>